<dbReference type="Proteomes" id="UP000194546">
    <property type="component" value="Unassembled WGS sequence"/>
</dbReference>
<dbReference type="CDD" id="cd17324">
    <property type="entry name" value="MFS_NepI_like"/>
    <property type="match status" value="1"/>
</dbReference>
<protein>
    <recommendedName>
        <fullName evidence="7">Major facilitator superfamily (MFS) profile domain-containing protein</fullName>
    </recommendedName>
</protein>
<evidence type="ECO:0000313" key="9">
    <source>
        <dbReference type="Proteomes" id="UP000194546"/>
    </source>
</evidence>
<dbReference type="InterPro" id="IPR050189">
    <property type="entry name" value="MFS_Efflux_Transporters"/>
</dbReference>
<feature type="transmembrane region" description="Helical" evidence="6">
    <location>
        <begin position="220"/>
        <end position="241"/>
    </location>
</feature>
<evidence type="ECO:0000256" key="3">
    <source>
        <dbReference type="ARBA" id="ARBA00022692"/>
    </source>
</evidence>
<evidence type="ECO:0000256" key="6">
    <source>
        <dbReference type="SAM" id="Phobius"/>
    </source>
</evidence>
<feature type="domain" description="Major facilitator superfamily (MFS) profile" evidence="7">
    <location>
        <begin position="10"/>
        <end position="394"/>
    </location>
</feature>
<dbReference type="Pfam" id="PF07690">
    <property type="entry name" value="MFS_1"/>
    <property type="match status" value="1"/>
</dbReference>
<dbReference type="AlphaFoldDB" id="A0A242M827"/>
<feature type="transmembrane region" description="Helical" evidence="6">
    <location>
        <begin position="42"/>
        <end position="64"/>
    </location>
</feature>
<feature type="transmembrane region" description="Helical" evidence="6">
    <location>
        <begin position="165"/>
        <end position="184"/>
    </location>
</feature>
<feature type="transmembrane region" description="Helical" evidence="6">
    <location>
        <begin position="12"/>
        <end position="36"/>
    </location>
</feature>
<name>A0A242M827_CABSO</name>
<feature type="transmembrane region" description="Helical" evidence="6">
    <location>
        <begin position="368"/>
        <end position="388"/>
    </location>
</feature>
<accession>A0A242M827</accession>
<feature type="transmembrane region" description="Helical" evidence="6">
    <location>
        <begin position="76"/>
        <end position="93"/>
    </location>
</feature>
<dbReference type="InterPro" id="IPR036259">
    <property type="entry name" value="MFS_trans_sf"/>
</dbReference>
<evidence type="ECO:0000259" key="7">
    <source>
        <dbReference type="PROSITE" id="PS50850"/>
    </source>
</evidence>
<organism evidence="8 9">
    <name type="scientific">Caballeronia sordidicola</name>
    <name type="common">Burkholderia sordidicola</name>
    <dbReference type="NCBI Taxonomy" id="196367"/>
    <lineage>
        <taxon>Bacteria</taxon>
        <taxon>Pseudomonadati</taxon>
        <taxon>Pseudomonadota</taxon>
        <taxon>Betaproteobacteria</taxon>
        <taxon>Burkholderiales</taxon>
        <taxon>Burkholderiaceae</taxon>
        <taxon>Caballeronia</taxon>
    </lineage>
</organism>
<keyword evidence="2" id="KW-1003">Cell membrane</keyword>
<gene>
    <name evidence="8" type="ORF">PAMC26510_31280</name>
</gene>
<dbReference type="GO" id="GO:0022857">
    <property type="term" value="F:transmembrane transporter activity"/>
    <property type="evidence" value="ECO:0007669"/>
    <property type="project" value="InterPro"/>
</dbReference>
<proteinExistence type="predicted"/>
<keyword evidence="4 6" id="KW-1133">Transmembrane helix</keyword>
<evidence type="ECO:0000313" key="8">
    <source>
        <dbReference type="EMBL" id="OTP67419.1"/>
    </source>
</evidence>
<dbReference type="PANTHER" id="PTHR43124:SF3">
    <property type="entry name" value="CHLORAMPHENICOL EFFLUX PUMP RV0191"/>
    <property type="match status" value="1"/>
</dbReference>
<dbReference type="EMBL" id="NBTY01000196">
    <property type="protein sequence ID" value="OTP67419.1"/>
    <property type="molecule type" value="Genomic_DNA"/>
</dbReference>
<evidence type="ECO:0000256" key="2">
    <source>
        <dbReference type="ARBA" id="ARBA00022475"/>
    </source>
</evidence>
<dbReference type="SUPFAM" id="SSF103473">
    <property type="entry name" value="MFS general substrate transporter"/>
    <property type="match status" value="1"/>
</dbReference>
<comment type="caution">
    <text evidence="8">The sequence shown here is derived from an EMBL/GenBank/DDBJ whole genome shotgun (WGS) entry which is preliminary data.</text>
</comment>
<dbReference type="PROSITE" id="PS50850">
    <property type="entry name" value="MFS"/>
    <property type="match status" value="1"/>
</dbReference>
<feature type="transmembrane region" description="Helical" evidence="6">
    <location>
        <begin position="105"/>
        <end position="128"/>
    </location>
</feature>
<dbReference type="GO" id="GO:0005886">
    <property type="term" value="C:plasma membrane"/>
    <property type="evidence" value="ECO:0007669"/>
    <property type="project" value="UniProtKB-SubCell"/>
</dbReference>
<feature type="transmembrane region" description="Helical" evidence="6">
    <location>
        <begin position="247"/>
        <end position="270"/>
    </location>
</feature>
<feature type="transmembrane region" description="Helical" evidence="6">
    <location>
        <begin position="340"/>
        <end position="361"/>
    </location>
</feature>
<feature type="transmembrane region" description="Helical" evidence="6">
    <location>
        <begin position="282"/>
        <end position="305"/>
    </location>
</feature>
<evidence type="ECO:0000256" key="4">
    <source>
        <dbReference type="ARBA" id="ARBA00022989"/>
    </source>
</evidence>
<dbReference type="PANTHER" id="PTHR43124">
    <property type="entry name" value="PURINE EFFLUX PUMP PBUE"/>
    <property type="match status" value="1"/>
</dbReference>
<dbReference type="RefSeq" id="WP_086383325.1">
    <property type="nucleotide sequence ID" value="NZ_NBTY01000196.1"/>
</dbReference>
<dbReference type="Gene3D" id="1.20.1250.20">
    <property type="entry name" value="MFS general substrate transporter like domains"/>
    <property type="match status" value="1"/>
</dbReference>
<evidence type="ECO:0000256" key="5">
    <source>
        <dbReference type="ARBA" id="ARBA00023136"/>
    </source>
</evidence>
<feature type="transmembrane region" description="Helical" evidence="6">
    <location>
        <begin position="135"/>
        <end position="159"/>
    </location>
</feature>
<keyword evidence="5 6" id="KW-0472">Membrane</keyword>
<dbReference type="InterPro" id="IPR020846">
    <property type="entry name" value="MFS_dom"/>
</dbReference>
<keyword evidence="3 6" id="KW-0812">Transmembrane</keyword>
<reference evidence="8 9" key="1">
    <citation type="submission" date="2017-03" db="EMBL/GenBank/DDBJ databases">
        <title>Genome analysis of strain PAMC 26510.</title>
        <authorList>
            <person name="Oh H.-M."/>
            <person name="Yang J.-A."/>
        </authorList>
    </citation>
    <scope>NUCLEOTIDE SEQUENCE [LARGE SCALE GENOMIC DNA]</scope>
    <source>
        <strain evidence="8 9">PAMC 26510</strain>
    </source>
</reference>
<evidence type="ECO:0000256" key="1">
    <source>
        <dbReference type="ARBA" id="ARBA00004651"/>
    </source>
</evidence>
<comment type="subcellular location">
    <subcellularLocation>
        <location evidence="1">Cell membrane</location>
        <topology evidence="1">Multi-pass membrane protein</topology>
    </subcellularLocation>
</comment>
<dbReference type="InterPro" id="IPR011701">
    <property type="entry name" value="MFS"/>
</dbReference>
<sequence length="403" mass="42816">MSDLQERERLLWILALATFVIFFQAYMVAPIVPFFSQVFHSPLQTVGLIVPAYLIPYGVSTLIYGPIADRSGLRRVMLISLTAFSLLSMLTALSGSISQLTFCRILTGLGAGGVVPLALALVGSLYPYQERGRPLGWLFSAMAGGMAFGSPVGVILIPLVGWRGLFLVVGAAGLAVLVMIARYFPRGLVSSSASPSKLSPRASFDGYRTLLSSARGRRTFSYVLINSMFHSGLFTWISVYFVQRFHLGAVGIGLALLGYGVPGFVLGPLIGRAADRVGRSKLLPVGLALSASSAIILLIGFPVSLAPLVMMGLSLGYDMTQPLLGGIVTSLGGNRPGQAMGLNVFTLFVGFGFGSLIFGELMRAGFDVALTVFAITEFAAMALSIRLFRFETPPVVIPGPTSL</sequence>